<dbReference type="RefSeq" id="WP_331846501.1">
    <property type="nucleotide sequence ID" value="NZ_JAZHPZ010000004.1"/>
</dbReference>
<dbReference type="InterPro" id="IPR053182">
    <property type="entry name" value="YobU-like_regulator"/>
</dbReference>
<organism evidence="2 3">
    <name type="scientific">Paenibacillus haidiansis</name>
    <dbReference type="NCBI Taxonomy" id="1574488"/>
    <lineage>
        <taxon>Bacteria</taxon>
        <taxon>Bacillati</taxon>
        <taxon>Bacillota</taxon>
        <taxon>Bacilli</taxon>
        <taxon>Bacillales</taxon>
        <taxon>Paenibacillaceae</taxon>
        <taxon>Paenibacillus</taxon>
    </lineage>
</organism>
<feature type="domain" description="Integron-associated effector binding protein" evidence="1">
    <location>
        <begin position="13"/>
        <end position="121"/>
    </location>
</feature>
<dbReference type="InterPro" id="IPR029441">
    <property type="entry name" value="Cass2"/>
</dbReference>
<dbReference type="PANTHER" id="PTHR36444:SF3">
    <property type="entry name" value="TRANSCRIPTIONAL ACTIVATOR, PUTATIVE-RELATED"/>
    <property type="match status" value="1"/>
</dbReference>
<gene>
    <name evidence="2" type="ORF">V3851_10585</name>
</gene>
<dbReference type="Pfam" id="PF14526">
    <property type="entry name" value="Cass2"/>
    <property type="match status" value="1"/>
</dbReference>
<evidence type="ECO:0000259" key="1">
    <source>
        <dbReference type="Pfam" id="PF14526"/>
    </source>
</evidence>
<evidence type="ECO:0000313" key="2">
    <source>
        <dbReference type="EMBL" id="MEF2966277.1"/>
    </source>
</evidence>
<dbReference type="Proteomes" id="UP001306950">
    <property type="component" value="Unassembled WGS sequence"/>
</dbReference>
<dbReference type="EMBL" id="JAZHPZ010000004">
    <property type="protein sequence ID" value="MEF2966277.1"/>
    <property type="molecule type" value="Genomic_DNA"/>
</dbReference>
<proteinExistence type="predicted"/>
<dbReference type="Gene3D" id="3.20.80.10">
    <property type="entry name" value="Regulatory factor, effector binding domain"/>
    <property type="match status" value="1"/>
</dbReference>
<dbReference type="SUPFAM" id="SSF55136">
    <property type="entry name" value="Probable bacterial effector-binding domain"/>
    <property type="match status" value="1"/>
</dbReference>
<keyword evidence="3" id="KW-1185">Reference proteome</keyword>
<dbReference type="PANTHER" id="PTHR36444">
    <property type="entry name" value="TRANSCRIPTIONAL REGULATOR PROTEIN YOBU-RELATED"/>
    <property type="match status" value="1"/>
</dbReference>
<name>A0ABU7VR77_9BACL</name>
<protein>
    <submittedName>
        <fullName evidence="2">Effector binding domain-containing protein</fullName>
    </submittedName>
</protein>
<reference evidence="2 3" key="1">
    <citation type="submission" date="2024-02" db="EMBL/GenBank/DDBJ databases">
        <title>A nitrogen-fixing paenibacillus bacterium.</title>
        <authorList>
            <person name="Zhang W.L."/>
            <person name="Chen S.F."/>
        </authorList>
    </citation>
    <scope>NUCLEOTIDE SEQUENCE [LARGE SCALE GENOMIC DNA]</scope>
    <source>
        <strain evidence="2 3">M1</strain>
    </source>
</reference>
<comment type="caution">
    <text evidence="2">The sequence shown here is derived from an EMBL/GenBank/DDBJ whole genome shotgun (WGS) entry which is preliminary data.</text>
</comment>
<accession>A0ABU7VR77</accession>
<sequence length="124" mass="14647">MTGSMRPSAENRARCFGYHFDFDEDGTKRYLMGGELPDGKEIPPKLTVLRIPTQTYAVFESQEEISEDVEIGLEILNVWRRIYSEWFPSVNFEQVEGPCLEKYYWLDEEQVDSKCEVWIPVRRK</sequence>
<dbReference type="InterPro" id="IPR011256">
    <property type="entry name" value="Reg_factor_effector_dom_sf"/>
</dbReference>
<evidence type="ECO:0000313" key="3">
    <source>
        <dbReference type="Proteomes" id="UP001306950"/>
    </source>
</evidence>